<dbReference type="Proteomes" id="UP000435649">
    <property type="component" value="Unassembled WGS sequence"/>
</dbReference>
<evidence type="ECO:0000313" key="6">
    <source>
        <dbReference type="Proteomes" id="UP000435649"/>
    </source>
</evidence>
<dbReference type="InterPro" id="IPR046335">
    <property type="entry name" value="LacI/GalR-like_sensor"/>
</dbReference>
<gene>
    <name evidence="5" type="ORF">FYJ85_05830</name>
</gene>
<dbReference type="PROSITE" id="PS50949">
    <property type="entry name" value="HTH_GNTR"/>
    <property type="match status" value="1"/>
</dbReference>
<evidence type="ECO:0000313" key="5">
    <source>
        <dbReference type="EMBL" id="MST96564.1"/>
    </source>
</evidence>
<dbReference type="InterPro" id="IPR028082">
    <property type="entry name" value="Peripla_BP_I"/>
</dbReference>
<dbReference type="InterPro" id="IPR036390">
    <property type="entry name" value="WH_DNA-bd_sf"/>
</dbReference>
<proteinExistence type="predicted"/>
<keyword evidence="2" id="KW-0238">DNA-binding</keyword>
<accession>A0A844G0R0</accession>
<dbReference type="GO" id="GO:0003700">
    <property type="term" value="F:DNA-binding transcription factor activity"/>
    <property type="evidence" value="ECO:0007669"/>
    <property type="project" value="InterPro"/>
</dbReference>
<keyword evidence="6" id="KW-1185">Reference proteome</keyword>
<evidence type="ECO:0000256" key="1">
    <source>
        <dbReference type="ARBA" id="ARBA00023015"/>
    </source>
</evidence>
<dbReference type="PANTHER" id="PTHR30146:SF146">
    <property type="entry name" value="HTH-TYPE TRANSCRIPTIONAL REGULATOR TRER"/>
    <property type="match status" value="1"/>
</dbReference>
<comment type="caution">
    <text evidence="5">The sequence shown here is derived from an EMBL/GenBank/DDBJ whole genome shotgun (WGS) entry which is preliminary data.</text>
</comment>
<keyword evidence="3" id="KW-0804">Transcription</keyword>
<evidence type="ECO:0000256" key="2">
    <source>
        <dbReference type="ARBA" id="ARBA00023125"/>
    </source>
</evidence>
<dbReference type="SMART" id="SM00345">
    <property type="entry name" value="HTH_GNTR"/>
    <property type="match status" value="1"/>
</dbReference>
<dbReference type="InterPro" id="IPR000524">
    <property type="entry name" value="Tscrpt_reg_HTH_GntR"/>
</dbReference>
<name>A0A844G0R0_9BACT</name>
<dbReference type="Gene3D" id="3.40.50.2300">
    <property type="match status" value="2"/>
</dbReference>
<keyword evidence="1" id="KW-0805">Transcription regulation</keyword>
<dbReference type="EMBL" id="VUNS01000004">
    <property type="protein sequence ID" value="MST96564.1"/>
    <property type="molecule type" value="Genomic_DNA"/>
</dbReference>
<sequence length="352" mass="39369">MKTLEQSEELYRRLCAEVRRFTPGARFHTVRHIIDSFDTSRRVVDAALERMERKGIVERRSRSGIFVRSGSSCRKIVHFYPDWPSEECKGRTERFRAVFEKLDNYEFAGLPFNYQHELLPILKRADADAVLVDWPARPIRPDEIAELAMFRNLVVVMGRDLRDASINCVFSDTGYSALLTVNCFVRNGHRKLAMLQAEPSVGGNAYYRQNLLLYAKLCGCEIIDIDCHAVDGDYAPEQAYSVLTGYLDRNGCPFTGLVVNSGLAAKGALLALAEHGIDVPGEVSVIGVGSGEAARLFNPPVTVVQGLQEENRIAAGVDRHFRDPQSGLIAIPSRAVLELRKSVRNINREELS</sequence>
<dbReference type="InterPro" id="IPR036388">
    <property type="entry name" value="WH-like_DNA-bd_sf"/>
</dbReference>
<protein>
    <submittedName>
        <fullName evidence="5">GntR family transcriptional regulator</fullName>
    </submittedName>
</protein>
<evidence type="ECO:0000256" key="3">
    <source>
        <dbReference type="ARBA" id="ARBA00023163"/>
    </source>
</evidence>
<dbReference type="Pfam" id="PF13377">
    <property type="entry name" value="Peripla_BP_3"/>
    <property type="match status" value="1"/>
</dbReference>
<dbReference type="GO" id="GO:0000976">
    <property type="term" value="F:transcription cis-regulatory region binding"/>
    <property type="evidence" value="ECO:0007669"/>
    <property type="project" value="TreeGrafter"/>
</dbReference>
<dbReference type="RefSeq" id="WP_106054498.1">
    <property type="nucleotide sequence ID" value="NZ_CALXOB010000038.1"/>
</dbReference>
<reference evidence="5 6" key="1">
    <citation type="submission" date="2019-08" db="EMBL/GenBank/DDBJ databases">
        <title>In-depth cultivation of the pig gut microbiome towards novel bacterial diversity and tailored functional studies.</title>
        <authorList>
            <person name="Wylensek D."/>
            <person name="Hitch T.C.A."/>
            <person name="Clavel T."/>
        </authorList>
    </citation>
    <scope>NUCLEOTIDE SEQUENCE [LARGE SCALE GENOMIC DNA]</scope>
    <source>
        <strain evidence="5 6">BBE-744-WT-12</strain>
    </source>
</reference>
<dbReference type="PANTHER" id="PTHR30146">
    <property type="entry name" value="LACI-RELATED TRANSCRIPTIONAL REPRESSOR"/>
    <property type="match status" value="1"/>
</dbReference>
<organism evidence="5 6">
    <name type="scientific">Victivallis lenta</name>
    <dbReference type="NCBI Taxonomy" id="2606640"/>
    <lineage>
        <taxon>Bacteria</taxon>
        <taxon>Pseudomonadati</taxon>
        <taxon>Lentisphaerota</taxon>
        <taxon>Lentisphaeria</taxon>
        <taxon>Victivallales</taxon>
        <taxon>Victivallaceae</taxon>
        <taxon>Victivallis</taxon>
    </lineage>
</organism>
<dbReference type="Gene3D" id="1.10.10.10">
    <property type="entry name" value="Winged helix-like DNA-binding domain superfamily/Winged helix DNA-binding domain"/>
    <property type="match status" value="1"/>
</dbReference>
<feature type="domain" description="HTH gntR-type" evidence="4">
    <location>
        <begin position="1"/>
        <end position="70"/>
    </location>
</feature>
<dbReference type="SUPFAM" id="SSF46785">
    <property type="entry name" value="Winged helix' DNA-binding domain"/>
    <property type="match status" value="1"/>
</dbReference>
<evidence type="ECO:0000259" key="4">
    <source>
        <dbReference type="PROSITE" id="PS50949"/>
    </source>
</evidence>
<dbReference type="SUPFAM" id="SSF53822">
    <property type="entry name" value="Periplasmic binding protein-like I"/>
    <property type="match status" value="1"/>
</dbReference>
<dbReference type="Pfam" id="PF00392">
    <property type="entry name" value="GntR"/>
    <property type="match status" value="1"/>
</dbReference>
<dbReference type="AlphaFoldDB" id="A0A844G0R0"/>